<comment type="caution">
    <text evidence="1">The sequence shown here is derived from an EMBL/GenBank/DDBJ whole genome shotgun (WGS) entry which is preliminary data.</text>
</comment>
<dbReference type="OrthoDB" id="2257766at2759"/>
<keyword evidence="2" id="KW-1185">Reference proteome</keyword>
<protein>
    <submittedName>
        <fullName evidence="1">Uncharacterized protein</fullName>
    </submittedName>
</protein>
<evidence type="ECO:0000313" key="2">
    <source>
        <dbReference type="Proteomes" id="UP000603453"/>
    </source>
</evidence>
<organism evidence="1 2">
    <name type="scientific">Mucor saturninus</name>
    <dbReference type="NCBI Taxonomy" id="64648"/>
    <lineage>
        <taxon>Eukaryota</taxon>
        <taxon>Fungi</taxon>
        <taxon>Fungi incertae sedis</taxon>
        <taxon>Mucoromycota</taxon>
        <taxon>Mucoromycotina</taxon>
        <taxon>Mucoromycetes</taxon>
        <taxon>Mucorales</taxon>
        <taxon>Mucorineae</taxon>
        <taxon>Mucoraceae</taxon>
        <taxon>Mucor</taxon>
    </lineage>
</organism>
<evidence type="ECO:0000313" key="1">
    <source>
        <dbReference type="EMBL" id="KAG2201426.1"/>
    </source>
</evidence>
<dbReference type="Proteomes" id="UP000603453">
    <property type="component" value="Unassembled WGS sequence"/>
</dbReference>
<reference evidence="1" key="1">
    <citation type="submission" date="2020-12" db="EMBL/GenBank/DDBJ databases">
        <title>Metabolic potential, ecology and presence of endohyphal bacteria is reflected in genomic diversity of Mucoromycotina.</title>
        <authorList>
            <person name="Muszewska A."/>
            <person name="Okrasinska A."/>
            <person name="Steczkiewicz K."/>
            <person name="Drgas O."/>
            <person name="Orlowska M."/>
            <person name="Perlinska-Lenart U."/>
            <person name="Aleksandrzak-Piekarczyk T."/>
            <person name="Szatraj K."/>
            <person name="Zielenkiewicz U."/>
            <person name="Pilsyk S."/>
            <person name="Malc E."/>
            <person name="Mieczkowski P."/>
            <person name="Kruszewska J.S."/>
            <person name="Biernat P."/>
            <person name="Pawlowska J."/>
        </authorList>
    </citation>
    <scope>NUCLEOTIDE SEQUENCE</scope>
    <source>
        <strain evidence="1">WA0000017839</strain>
    </source>
</reference>
<sequence>MGISSNGNYSKLAEENNGFSRDRYGEIFSSFFRAAASTKAVDLGMSFETVKDHANWSQNSSTFENYYYRPRDQHARDREITQTFWRRYQEQNHIWSRSRAN</sequence>
<gene>
    <name evidence="1" type="ORF">INT47_001475</name>
</gene>
<name>A0A8H7UWN8_9FUNG</name>
<dbReference type="AlphaFoldDB" id="A0A8H7UWN8"/>
<proteinExistence type="predicted"/>
<dbReference type="EMBL" id="JAEPRD010000071">
    <property type="protein sequence ID" value="KAG2201426.1"/>
    <property type="molecule type" value="Genomic_DNA"/>
</dbReference>
<accession>A0A8H7UWN8</accession>